<dbReference type="AlphaFoldDB" id="A0A8F8SNM3"/>
<dbReference type="InterPro" id="IPR008896">
    <property type="entry name" value="TIC214"/>
</dbReference>
<dbReference type="PANTHER" id="PTHR33163">
    <property type="entry name" value="PROTEIN TIC 214-RELATED"/>
    <property type="match status" value="1"/>
</dbReference>
<keyword evidence="1" id="KW-0653">Protein transport</keyword>
<keyword evidence="1" id="KW-1133">Transmembrane helix</keyword>
<accession>A0A8F8SNM3</accession>
<feature type="transmembrane region" description="Helical" evidence="1">
    <location>
        <begin position="166"/>
        <end position="187"/>
    </location>
</feature>
<evidence type="ECO:0000256" key="1">
    <source>
        <dbReference type="RuleBase" id="RU364085"/>
    </source>
</evidence>
<keyword evidence="1" id="KW-0812">Transmembrane</keyword>
<protein>
    <recommendedName>
        <fullName evidence="1">Protein TIC 214</fullName>
    </recommendedName>
    <alternativeName>
        <fullName evidence="1">Translocon at the inner envelope membrane of chloroplasts 214</fullName>
    </alternativeName>
</protein>
<dbReference type="Pfam" id="PF05758">
    <property type="entry name" value="Ycf1"/>
    <property type="match status" value="2"/>
</dbReference>
<comment type="subcellular location">
    <subcellularLocation>
        <location evidence="1">Plastid</location>
        <location evidence="1">Chloroplast inner membrane</location>
    </subcellularLocation>
</comment>
<sequence>MITSIPLLLSVLWVPISSWINFSSTFFLFGIYYGFLTTLPIGPSQLLSIRAFLLEGNLSGLAAVSGLITGQFFIFLSIYYSPLYIILIKPHLFTLLVLPSILFYWYKIKDLIDYQSLKPITSINDTRISKIFLDNLIFQLINPIVLPSPVLARLLNICLFRYSNNLVFLLSSFLGWCFGQFLFVNLGKFLLFRIESDSPILYLLVKRIIYRTFSIIILSFSLLQLGRAPVPFITKKLHENLQFNLSKPEESFILTKSWPTLFFDYRRWNRPFRYIENSRFSSQSPIKKKVSQYFFNMSLSDGKPRLSFTYLPNLFYFEKNLQKYSMNLTLFSHKKIYEKWLNDKENQKLKIYKELQNKINLLDNGFFLEEIFEKKKILSTFEGNIFTKICDPLLIKGYDKTMIISKSPWILTEKSYKLTKTQKILNLSKKNNKIKNWISNQYKKLEKNTLLLPWEPLNQDAKRILSLLITKSKKKKIDTNLKQINFFDENTIALLNKQKISSIENTHKKINRKSNLNWELILNLSPRQKILFLKYLQKDKWKTVKNAWKKFFLGDFIQIKNIPFLLKKIIKMDKNSQFQEINKEIPRWTSKLKNDKFDVIAIGVTDIRQRKVKNLGYLIKGKDKRRKIIRRFSQQSDFRRKLVKGSMRARRRKTLIWKIFQLKISSPFFLRIIEKPIFLKNSFNVKNILNKRSSFLNILEKKKKESLTQKALFIKRTKADRFAIANRWDFPLAQWGRSWLLLIQSHLRKYVILPILIIFKNVIRLFLFQKPEWNQDWYEWNKEIHIRCTYDGTEVSEKELPEQWLRDGLQIKIIYPFYLKPWHNTQNRSHLSNVKKENLDFVSNETNFLKNLEKTKEYYNQLVKKKKLNYCYLTAWGFQTNLPFGNIKKQPSFWKPIKKKLKTNIFSKPYQSFQNILTKKKLYKISDINHLEKFDIKKNEYINPNLSDLIDLDFQQQKIKITTLNNNNNINNDYLSNQNIKNNNSIDSKYKTYIYIKNLENLIKKKYIYIDKHFNKKKTFNLNIILKKKTQKSIKLYKKTVQLIKKLPQKFHIKFQKINMILKIYIKNFLNIFII</sequence>
<dbReference type="EMBL" id="MT023024">
    <property type="protein sequence ID" value="QYB18647.1"/>
    <property type="molecule type" value="Genomic_DNA"/>
</dbReference>
<keyword evidence="1" id="KW-0813">Transport</keyword>
<keyword evidence="1" id="KW-1001">Plastid inner membrane</keyword>
<gene>
    <name evidence="2" type="primary">ycf1</name>
    <name evidence="1" type="synonym">TIC214</name>
</gene>
<feature type="transmembrane region" description="Helical" evidence="1">
    <location>
        <begin position="57"/>
        <end position="80"/>
    </location>
</feature>
<geneLocation type="chloroplast" evidence="2"/>
<dbReference type="GO" id="GO:0009706">
    <property type="term" value="C:chloroplast inner membrane"/>
    <property type="evidence" value="ECO:0007669"/>
    <property type="project" value="UniProtKB-SubCell"/>
</dbReference>
<proteinExistence type="inferred from homology"/>
<evidence type="ECO:0000313" key="2">
    <source>
        <dbReference type="EMBL" id="QYB18734.1"/>
    </source>
</evidence>
<dbReference type="PANTHER" id="PTHR33163:SF40">
    <property type="entry name" value="PROTEIN TIC 214"/>
    <property type="match status" value="1"/>
</dbReference>
<feature type="transmembrane region" description="Helical" evidence="1">
    <location>
        <begin position="86"/>
        <end position="106"/>
    </location>
</feature>
<name>A0A8F8SNM3_CONCI</name>
<dbReference type="GO" id="GO:0015031">
    <property type="term" value="P:protein transport"/>
    <property type="evidence" value="ECO:0007669"/>
    <property type="project" value="UniProtKB-KW"/>
</dbReference>
<comment type="subunit">
    <text evidence="1">Part of the Tic complex.</text>
</comment>
<keyword evidence="1" id="KW-0472">Membrane</keyword>
<reference evidence="2" key="1">
    <citation type="submission" date="2020-02" db="EMBL/GenBank/DDBJ databases">
        <title>Combined nanopore and short reads sequencing enabled assembling tandem repeats rich plastome of Concephalum species (Marchantiales, Bryophyta) revealing the first exception in the evolutionarily-stable structure of liverwort chloroplast genomes.</title>
        <authorList>
            <person name="Sawicki J."/>
            <person name="Baczkiewicz A."/>
            <person name="Buczkowska K."/>
            <person name="Gorski P."/>
            <person name="Krawczyk K."/>
            <person name="Mizia P."/>
            <person name="Myszczynski K."/>
            <person name="Slipiko M."/>
            <person name="Szczecinska M."/>
        </authorList>
    </citation>
    <scope>NUCLEOTIDE SEQUENCE</scope>
</reference>
<dbReference type="EMBL" id="MT023025">
    <property type="protein sequence ID" value="QYB18734.1"/>
    <property type="molecule type" value="Genomic_DNA"/>
</dbReference>
<comment type="similarity">
    <text evidence="1">Belongs to the TIC214 family.</text>
</comment>
<feature type="transmembrane region" description="Helical" evidence="1">
    <location>
        <begin position="12"/>
        <end position="36"/>
    </location>
</feature>
<keyword evidence="1 2" id="KW-0934">Plastid</keyword>
<comment type="function">
    <text evidence="1">Involved in protein precursor import into chloroplasts. May be part of an intermediate translocation complex acting as a protein-conducting channel at the inner envelope.</text>
</comment>
<organism evidence="2">
    <name type="scientific">Conocephalum conicum</name>
    <name type="common">Snakeskin liverwort</name>
    <name type="synonym">Marchantia conica</name>
    <dbReference type="NCBI Taxonomy" id="41839"/>
    <lineage>
        <taxon>Eukaryota</taxon>
        <taxon>Viridiplantae</taxon>
        <taxon>Streptophyta</taxon>
        <taxon>Embryophyta</taxon>
        <taxon>Marchantiophyta</taxon>
        <taxon>Marchantiopsida</taxon>
        <taxon>Marchantiidae</taxon>
        <taxon>Marchantiales</taxon>
        <taxon>Conocephalaceae</taxon>
        <taxon>Conocephalum</taxon>
    </lineage>
</organism>
<keyword evidence="1 2" id="KW-0150">Chloroplast</keyword>